<keyword evidence="3 10" id="KW-0349">Heme</keyword>
<keyword evidence="9 10" id="KW-0456">Lyase</keyword>
<keyword evidence="13" id="KW-1185">Reference proteome</keyword>
<proteinExistence type="inferred from homology"/>
<keyword evidence="6 10" id="KW-0408">Iron</keyword>
<dbReference type="VEuPathDB" id="PiroplasmaDB:BMR1_03g00830"/>
<sequence length="180" mass="21172">MAVKTHFTDVENDTPTESNIPSRDGRWKYPSQKQFYNATTRNGNKVNRKLIPHIVQIHNQVNEEAWRRVLEYEDFHDCANPFLSHFSNNKKKLSVKARVRGWIGYDPPFDRHDWLVERCGTQIRYIIDFYKGVPSKNMQIDSGNNDINDEISIYMDVRPAPTIGGIIDRLRMSYKKKIRS</sequence>
<dbReference type="EMBL" id="LN871598">
    <property type="protein sequence ID" value="SJK86282.1"/>
    <property type="molecule type" value="Genomic_DNA"/>
</dbReference>
<dbReference type="OrthoDB" id="4243at2759"/>
<comment type="subcellular location">
    <subcellularLocation>
        <location evidence="1 10">Mitochondrion inner membrane</location>
    </subcellularLocation>
</comment>
<dbReference type="GO" id="GO:0005743">
    <property type="term" value="C:mitochondrial inner membrane"/>
    <property type="evidence" value="ECO:0007669"/>
    <property type="project" value="UniProtKB-SubCell"/>
</dbReference>
<gene>
    <name evidence="12" type="ORF">BMR1_03g00830</name>
</gene>
<evidence type="ECO:0000256" key="10">
    <source>
        <dbReference type="RuleBase" id="RU363130"/>
    </source>
</evidence>
<dbReference type="PANTHER" id="PTHR12743">
    <property type="entry name" value="CYTOCHROME C1 HEME LYASE"/>
    <property type="match status" value="1"/>
</dbReference>
<dbReference type="EC" id="4.4.1.17" evidence="10"/>
<evidence type="ECO:0000256" key="4">
    <source>
        <dbReference type="ARBA" id="ARBA00022723"/>
    </source>
</evidence>
<protein>
    <recommendedName>
        <fullName evidence="10">Holocytochrome c-type synthase</fullName>
        <ecNumber evidence="10">4.4.1.17</ecNumber>
    </recommendedName>
</protein>
<comment type="catalytic activity">
    <reaction evidence="10">
        <text>holo-[cytochrome c] = apo-[cytochrome c] + heme b</text>
        <dbReference type="Rhea" id="RHEA:22648"/>
        <dbReference type="Rhea" id="RHEA-COMP:10725"/>
        <dbReference type="Rhea" id="RHEA-COMP:10726"/>
        <dbReference type="ChEBI" id="CHEBI:29950"/>
        <dbReference type="ChEBI" id="CHEBI:60344"/>
        <dbReference type="ChEBI" id="CHEBI:83739"/>
        <dbReference type="EC" id="4.4.1.17"/>
    </reaction>
</comment>
<keyword evidence="8 10" id="KW-0472">Membrane</keyword>
<evidence type="ECO:0000256" key="1">
    <source>
        <dbReference type="ARBA" id="ARBA00004273"/>
    </source>
</evidence>
<dbReference type="AlphaFoldDB" id="A0A1R4AB95"/>
<evidence type="ECO:0000256" key="6">
    <source>
        <dbReference type="ARBA" id="ARBA00023004"/>
    </source>
</evidence>
<evidence type="ECO:0000256" key="3">
    <source>
        <dbReference type="ARBA" id="ARBA00022617"/>
    </source>
</evidence>
<evidence type="ECO:0000256" key="8">
    <source>
        <dbReference type="ARBA" id="ARBA00023136"/>
    </source>
</evidence>
<dbReference type="GO" id="GO:0046872">
    <property type="term" value="F:metal ion binding"/>
    <property type="evidence" value="ECO:0007669"/>
    <property type="project" value="UniProtKB-KW"/>
</dbReference>
<keyword evidence="4 10" id="KW-0479">Metal-binding</keyword>
<dbReference type="InterPro" id="IPR000511">
    <property type="entry name" value="Holocyt_c/c1_synthase"/>
</dbReference>
<evidence type="ECO:0000256" key="5">
    <source>
        <dbReference type="ARBA" id="ARBA00022792"/>
    </source>
</evidence>
<dbReference type="KEGG" id="bmic:BMR1_03g00830"/>
<evidence type="ECO:0000256" key="11">
    <source>
        <dbReference type="SAM" id="MobiDB-lite"/>
    </source>
</evidence>
<keyword evidence="5 10" id="KW-0999">Mitochondrion inner membrane</keyword>
<name>A0A1R4AB95_BABMR</name>
<dbReference type="GO" id="GO:0004408">
    <property type="term" value="F:holocytochrome-c synthase activity"/>
    <property type="evidence" value="ECO:0007669"/>
    <property type="project" value="UniProtKB-EC"/>
</dbReference>
<reference evidence="12 13" key="3">
    <citation type="journal article" date="2016" name="Sci. Rep.">
        <title>Genome-wide diversity and gene expression profiling of Babesia microti isolates identify polymorphic genes that mediate host-pathogen interactions.</title>
        <authorList>
            <person name="Silva J.C."/>
            <person name="Cornillot E."/>
            <person name="McCracken C."/>
            <person name="Usmani-Brown S."/>
            <person name="Dwivedi A."/>
            <person name="Ifeonu O.O."/>
            <person name="Crabtree J."/>
            <person name="Gotia H.T."/>
            <person name="Virji A.Z."/>
            <person name="Reynes C."/>
            <person name="Colinge J."/>
            <person name="Kumar V."/>
            <person name="Lawres L."/>
            <person name="Pazzi J.E."/>
            <person name="Pablo J.V."/>
            <person name="Hung C."/>
            <person name="Brancato J."/>
            <person name="Kumari P."/>
            <person name="Orvis J."/>
            <person name="Tretina K."/>
            <person name="Chibucos M."/>
            <person name="Ott S."/>
            <person name="Sadzewicz L."/>
            <person name="Sengamalay N."/>
            <person name="Shetty A.C."/>
            <person name="Su Q."/>
            <person name="Tallon L."/>
            <person name="Fraser C.M."/>
            <person name="Frutos R."/>
            <person name="Molina D.M."/>
            <person name="Krause P.J."/>
            <person name="Ben Mamoun C."/>
        </authorList>
    </citation>
    <scope>NUCLEOTIDE SEQUENCE [LARGE SCALE GENOMIC DNA]</scope>
    <source>
        <strain evidence="12 13">RI</strain>
    </source>
</reference>
<keyword evidence="7 10" id="KW-0496">Mitochondrion</keyword>
<dbReference type="Pfam" id="PF01265">
    <property type="entry name" value="Cyto_heme_lyase"/>
    <property type="match status" value="2"/>
</dbReference>
<comment type="function">
    <text evidence="10">Lyase that catalyzes the covalent linking of the heme group to the cytochrome C apoprotein to produce the mature functional cytochrome.</text>
</comment>
<dbReference type="Proteomes" id="UP000002899">
    <property type="component" value="Chromosome III"/>
</dbReference>
<dbReference type="GeneID" id="24424799"/>
<organism evidence="12 13">
    <name type="scientific">Babesia microti (strain RI)</name>
    <dbReference type="NCBI Taxonomy" id="1133968"/>
    <lineage>
        <taxon>Eukaryota</taxon>
        <taxon>Sar</taxon>
        <taxon>Alveolata</taxon>
        <taxon>Apicomplexa</taxon>
        <taxon>Aconoidasida</taxon>
        <taxon>Piroplasmida</taxon>
        <taxon>Babesiidae</taxon>
        <taxon>Babesia</taxon>
    </lineage>
</organism>
<evidence type="ECO:0000256" key="2">
    <source>
        <dbReference type="ARBA" id="ARBA00007255"/>
    </source>
</evidence>
<evidence type="ECO:0000256" key="9">
    <source>
        <dbReference type="ARBA" id="ARBA00023239"/>
    </source>
</evidence>
<dbReference type="PANTHER" id="PTHR12743:SF0">
    <property type="entry name" value="HOLOCYTOCHROME C-TYPE SYNTHASE"/>
    <property type="match status" value="1"/>
</dbReference>
<dbReference type="PROSITE" id="PS00822">
    <property type="entry name" value="CYTO_HEME_LYASE_2"/>
    <property type="match status" value="1"/>
</dbReference>
<reference evidence="12 13" key="2">
    <citation type="journal article" date="2013" name="PLoS ONE">
        <title>Whole genome mapping and re-organization of the nuclear and mitochondrial genomes of Babesia microti isolates.</title>
        <authorList>
            <person name="Cornillot E."/>
            <person name="Dassouli A."/>
            <person name="Garg A."/>
            <person name="Pachikara N."/>
            <person name="Randazzo S."/>
            <person name="Depoix D."/>
            <person name="Carcy B."/>
            <person name="Delbecq S."/>
            <person name="Frutos R."/>
            <person name="Silva J.C."/>
            <person name="Sutton R."/>
            <person name="Krause P.J."/>
            <person name="Mamoun C.B."/>
        </authorList>
    </citation>
    <scope>NUCLEOTIDE SEQUENCE [LARGE SCALE GENOMIC DNA]</scope>
    <source>
        <strain evidence="12 13">RI</strain>
    </source>
</reference>
<evidence type="ECO:0000256" key="7">
    <source>
        <dbReference type="ARBA" id="ARBA00023128"/>
    </source>
</evidence>
<dbReference type="RefSeq" id="XP_021338459.1">
    <property type="nucleotide sequence ID" value="XM_021481872.1"/>
</dbReference>
<reference evidence="12 13" key="1">
    <citation type="journal article" date="2012" name="Nucleic Acids Res.">
        <title>Sequencing of the smallest Apicomplexan genome from the human pathogen Babesia microti.</title>
        <authorList>
            <person name="Cornillot E."/>
            <person name="Hadj-Kaddour K."/>
            <person name="Dassouli A."/>
            <person name="Noel B."/>
            <person name="Ranwez V."/>
            <person name="Vacherie B."/>
            <person name="Augagneur Y."/>
            <person name="Bres V."/>
            <person name="Duclos A."/>
            <person name="Randazzo S."/>
            <person name="Carcy B."/>
            <person name="Debierre-Grockiego F."/>
            <person name="Delbecq S."/>
            <person name="Moubri-Menage K."/>
            <person name="Shams-Eldin H."/>
            <person name="Usmani-Brown S."/>
            <person name="Bringaud F."/>
            <person name="Wincker P."/>
            <person name="Vivares C.P."/>
            <person name="Schwarz R.T."/>
            <person name="Schetters T.P."/>
            <person name="Krause P.J."/>
            <person name="Gorenflot A."/>
            <person name="Berry V."/>
            <person name="Barbe V."/>
            <person name="Ben Mamoun C."/>
        </authorList>
    </citation>
    <scope>NUCLEOTIDE SEQUENCE [LARGE SCALE GENOMIC DNA]</scope>
    <source>
        <strain evidence="12 13">RI</strain>
    </source>
</reference>
<evidence type="ECO:0000313" key="13">
    <source>
        <dbReference type="Proteomes" id="UP000002899"/>
    </source>
</evidence>
<evidence type="ECO:0000313" key="12">
    <source>
        <dbReference type="EMBL" id="SJK86282.1"/>
    </source>
</evidence>
<comment type="similarity">
    <text evidence="2 10">Belongs to the cytochrome c-type heme lyase family.</text>
</comment>
<accession>A0A1R4AB95</accession>
<feature type="region of interest" description="Disordered" evidence="11">
    <location>
        <begin position="1"/>
        <end position="24"/>
    </location>
</feature>